<dbReference type="GO" id="GO:0004707">
    <property type="term" value="F:MAP kinase activity"/>
    <property type="evidence" value="ECO:0007669"/>
    <property type="project" value="UniProtKB-EC"/>
</dbReference>
<feature type="region of interest" description="Disordered" evidence="10">
    <location>
        <begin position="362"/>
        <end position="585"/>
    </location>
</feature>
<feature type="region of interest" description="Disordered" evidence="10">
    <location>
        <begin position="847"/>
        <end position="1171"/>
    </location>
</feature>
<dbReference type="Pfam" id="PF00069">
    <property type="entry name" value="Pkinase"/>
    <property type="match status" value="1"/>
</dbReference>
<evidence type="ECO:0000256" key="7">
    <source>
        <dbReference type="ARBA" id="ARBA00048130"/>
    </source>
</evidence>
<dbReference type="PROSITE" id="PS50011">
    <property type="entry name" value="PROTEIN_KINASE_DOM"/>
    <property type="match status" value="1"/>
</dbReference>
<feature type="compositionally biased region" description="Low complexity" evidence="10">
    <location>
        <begin position="952"/>
        <end position="964"/>
    </location>
</feature>
<feature type="compositionally biased region" description="Polar residues" evidence="10">
    <location>
        <begin position="24"/>
        <end position="38"/>
    </location>
</feature>
<feature type="compositionally biased region" description="Polar residues" evidence="10">
    <location>
        <begin position="1281"/>
        <end position="1290"/>
    </location>
</feature>
<feature type="compositionally biased region" description="Basic and acidic residues" evidence="10">
    <location>
        <begin position="1096"/>
        <end position="1114"/>
    </location>
</feature>
<dbReference type="PROSITE" id="PS00108">
    <property type="entry name" value="PROTEIN_KINASE_ST"/>
    <property type="match status" value="1"/>
</dbReference>
<dbReference type="InterPro" id="IPR008271">
    <property type="entry name" value="Ser/Thr_kinase_AS"/>
</dbReference>
<gene>
    <name evidence="12" type="ORF">EN45_032980</name>
</gene>
<reference evidence="12" key="1">
    <citation type="journal article" date="2014" name="Genome Announc.">
        <title>Complete sequencing and chromosome-scale genome assembly of the industrial progenitor strain P2niaD18 from the penicillin producer Penicillium chrysogenum.</title>
        <authorList>
            <person name="Specht T."/>
            <person name="Dahlmann T.A."/>
            <person name="Zadra I."/>
            <person name="Kurnsteiner H."/>
            <person name="Kuck U."/>
        </authorList>
    </citation>
    <scope>NUCLEOTIDE SEQUENCE [LARGE SCALE GENOMIC DNA]</scope>
    <source>
        <strain evidence="12">P2niaD18</strain>
    </source>
</reference>
<dbReference type="SMART" id="SM00220">
    <property type="entry name" value="S_TKc"/>
    <property type="match status" value="1"/>
</dbReference>
<feature type="compositionally biased region" description="Polar residues" evidence="10">
    <location>
        <begin position="568"/>
        <end position="583"/>
    </location>
</feature>
<feature type="compositionally biased region" description="Polar residues" evidence="10">
    <location>
        <begin position="979"/>
        <end position="993"/>
    </location>
</feature>
<feature type="compositionally biased region" description="Polar residues" evidence="10">
    <location>
        <begin position="478"/>
        <end position="492"/>
    </location>
</feature>
<comment type="catalytic activity">
    <reaction evidence="6">
        <text>L-threonyl-[protein] + ATP = O-phospho-L-threonyl-[protein] + ADP + H(+)</text>
        <dbReference type="Rhea" id="RHEA:46608"/>
        <dbReference type="Rhea" id="RHEA-COMP:11060"/>
        <dbReference type="Rhea" id="RHEA-COMP:11605"/>
        <dbReference type="ChEBI" id="CHEBI:15378"/>
        <dbReference type="ChEBI" id="CHEBI:30013"/>
        <dbReference type="ChEBI" id="CHEBI:30616"/>
        <dbReference type="ChEBI" id="CHEBI:61977"/>
        <dbReference type="ChEBI" id="CHEBI:456216"/>
        <dbReference type="EC" id="2.7.11.24"/>
    </reaction>
    <physiologicalReaction direction="left-to-right" evidence="6">
        <dbReference type="Rhea" id="RHEA:46609"/>
    </physiologicalReaction>
</comment>
<dbReference type="InterPro" id="IPR011009">
    <property type="entry name" value="Kinase-like_dom_sf"/>
</dbReference>
<evidence type="ECO:0000256" key="2">
    <source>
        <dbReference type="ARBA" id="ARBA00022679"/>
    </source>
</evidence>
<keyword evidence="5 9" id="KW-0067">ATP-binding</keyword>
<evidence type="ECO:0000256" key="9">
    <source>
        <dbReference type="PROSITE-ProRule" id="PRU10141"/>
    </source>
</evidence>
<feature type="compositionally biased region" description="Polar residues" evidence="10">
    <location>
        <begin position="760"/>
        <end position="771"/>
    </location>
</feature>
<dbReference type="Gene3D" id="1.10.510.10">
    <property type="entry name" value="Transferase(Phosphotransferase) domain 1"/>
    <property type="match status" value="1"/>
</dbReference>
<comment type="catalytic activity">
    <reaction evidence="7">
        <text>L-seryl-[protein] + ATP = O-phospho-L-seryl-[protein] + ADP + H(+)</text>
        <dbReference type="Rhea" id="RHEA:17989"/>
        <dbReference type="Rhea" id="RHEA-COMP:9863"/>
        <dbReference type="Rhea" id="RHEA-COMP:11604"/>
        <dbReference type="ChEBI" id="CHEBI:15378"/>
        <dbReference type="ChEBI" id="CHEBI:29999"/>
        <dbReference type="ChEBI" id="CHEBI:30616"/>
        <dbReference type="ChEBI" id="CHEBI:83421"/>
        <dbReference type="ChEBI" id="CHEBI:456216"/>
        <dbReference type="EC" id="2.7.11.24"/>
    </reaction>
    <physiologicalReaction direction="left-to-right" evidence="7">
        <dbReference type="Rhea" id="RHEA:17990"/>
    </physiologicalReaction>
</comment>
<dbReference type="InterPro" id="IPR050538">
    <property type="entry name" value="MAP_kinase_kinase_kinase"/>
</dbReference>
<feature type="compositionally biased region" description="Polar residues" evidence="10">
    <location>
        <begin position="362"/>
        <end position="392"/>
    </location>
</feature>
<keyword evidence="2" id="KW-0808">Transferase</keyword>
<feature type="region of interest" description="Disordered" evidence="10">
    <location>
        <begin position="1197"/>
        <end position="1252"/>
    </location>
</feature>
<dbReference type="PANTHER" id="PTHR48016">
    <property type="entry name" value="MAP KINASE KINASE KINASE SSK2-RELATED-RELATED"/>
    <property type="match status" value="1"/>
</dbReference>
<feature type="compositionally biased region" description="Polar residues" evidence="10">
    <location>
        <begin position="850"/>
        <end position="867"/>
    </location>
</feature>
<evidence type="ECO:0000313" key="12">
    <source>
        <dbReference type="EMBL" id="KZN93130.1"/>
    </source>
</evidence>
<evidence type="ECO:0000256" key="6">
    <source>
        <dbReference type="ARBA" id="ARBA00047919"/>
    </source>
</evidence>
<evidence type="ECO:0000256" key="10">
    <source>
        <dbReference type="SAM" id="MobiDB-lite"/>
    </source>
</evidence>
<feature type="compositionally biased region" description="Acidic residues" evidence="10">
    <location>
        <begin position="1077"/>
        <end position="1087"/>
    </location>
</feature>
<accession>A0A167XRN5</accession>
<proteinExistence type="predicted"/>
<dbReference type="FunFam" id="1.10.510.10:FF:000182">
    <property type="entry name" value="MAP kinase kinase kinase mkh1"/>
    <property type="match status" value="1"/>
</dbReference>
<dbReference type="Proteomes" id="UP000076449">
    <property type="component" value="Chromosome I"/>
</dbReference>
<dbReference type="EMBL" id="CM002798">
    <property type="protein sequence ID" value="KZN93130.1"/>
    <property type="molecule type" value="Genomic_DNA"/>
</dbReference>
<dbReference type="InterPro" id="IPR000719">
    <property type="entry name" value="Prot_kinase_dom"/>
</dbReference>
<sequence length="1644" mass="179556">MVISEQTRKPPSPQASPGRRSRPSGIQLQLIARSSASASRMDGRQQYVPGPPPSSQAQHMNLPPPPPRHPQAQTLVPPPPPGPPPGTTYAAPGWQQNWARPTMTPGFPPPPPLAPAPNQHLTYGRPPAQLSIIPPRHDHQPLTSATYIPGNDTIGVGIPGLFDPHGRAQPYDPYAHTNAERQRLGLSQMHDHINTSIPYKTDTSLPQTPGGRTISSPYALHGNIHELTTNDSPQQPAIAQNTELTKTSSHRHNSSGTSLGGLSHSEAAIQWPLDRVLIWLAKNGFSNDWQETFKSLELEGADFLELGHGSGGRGNLGKMHQVVYPQLAKEVGRSGKKWEPGRERDEGKRMRKLIRQIHDGSQDYTVSTPLNQTQPPANAFPETSTAYFSNNFPEPRSAGPVPGVNDVSPDHLSALHASNQGQKQPGQRSVTMPVPAGHDSPRYNDSPARENWVRSDQLRSEYTRNALSGMNSDHRRQSPSIGSEPGTFQGSSLRPHEESPNSGSPAMQNASPAYTGAFSSSTGDLTLKHYDHSRGNSTDSIPGYSRGTTGRYYDSRRQAQDGARPSPQDASGRQWSDQNSSSYSKEHKGFFSNILKKKTKATASSQPSPDQQHEDSSPTTSPETRPNEAYLPYIKPAYNSSDMSVGERPSTATTKTKKWVFVTTDGLNFRLVDISDMDSFESLRTGICESLSVDPTNAQIYLTQPGQSEHEDPMSDAALAQSRRSKSDAYGSLKLFVRGTPMLPLPTSAPRVDGLGVSLTDKSNMSPTATHHQVHRKPLDEDALNRLSPHRTRPDSPLLGSRQSTLKASTGKAPPAETAQDPSQALGSDKSDLLARHEEHLREVERKQKQYLQSRIPQSHQNKNAYSDTGYRRNEVIDFDSPRISPYEEKKGETLVPLRKPPTAPIESNTLTKVNSLSRRPTTRESRESRSQPSLGAAIASVGRITSAVGTPLPSVPAASSPSANTQDSASSESDRQGTFDSTGTFSSRTTLGQYMHDTARPDRSPADYLSDSSRPSSKMATEREKTAVSFANQSPEKPVSGDPPRPGLQSRKSFGPEFDFEENQVSFQRTPQQQQDSDDDSDDSDDGLFQVRPSRGQEEQREAQAEAEKKSERPSLTVNTKDQLRSKLSVRFKSPSTAGPSSSGEASDGKEPVSSTWGPVSPEDERPLPRRESFARDIWASRPAVEGVIDHLDDFFPDVDLDAPYLDEPSSPNSKAINEHDASLRDKKEAPPPTPHATHAPETAPVRPPEPANFARQKLARGGAGGGGLSRMKSIRQVAQGANRTNSVSAAGPQRSGDLLRRKSTKMFGAKIMQIRPRPGTRLSQLDPIPQNSTQPASNTGPVPQRQPTFRIIRGQLIGKGTYGRVYLGMNADNGEVLAVKLVEINPRIAGADKDRVKEMVAALDQEIDTMQHLEHPNIVQYLGCERGEFSISIYLEYISGGSVGSCLRKHGKFEESVVRSLTRQTLGGLAYLHDKGILHRDLKADNILLDLDGTCKISDFGISKKTDDIYGNDSSNSMQGSVFWMAPEVIQSQGQGYSAKVDIWSLGCVVLEMFAGRRPWSKEEAIGAIFKLGSLSQAPPIPDDVSMNISPAALAFMYDCFTIDSAERPTAGTLLTRHPFCESDANYNFLDTELYAKIRDVL</sequence>
<dbReference type="SUPFAM" id="SSF56112">
    <property type="entry name" value="Protein kinase-like (PK-like)"/>
    <property type="match status" value="1"/>
</dbReference>
<feature type="compositionally biased region" description="Basic and acidic residues" evidence="10">
    <location>
        <begin position="1218"/>
        <end position="1231"/>
    </location>
</feature>
<organism evidence="12">
    <name type="scientific">Penicillium chrysogenum</name>
    <name type="common">Penicillium notatum</name>
    <dbReference type="NCBI Taxonomy" id="5076"/>
    <lineage>
        <taxon>Eukaryota</taxon>
        <taxon>Fungi</taxon>
        <taxon>Dikarya</taxon>
        <taxon>Ascomycota</taxon>
        <taxon>Pezizomycotina</taxon>
        <taxon>Eurotiomycetes</taxon>
        <taxon>Eurotiomycetidae</taxon>
        <taxon>Eurotiales</taxon>
        <taxon>Aspergillaceae</taxon>
        <taxon>Penicillium</taxon>
        <taxon>Penicillium chrysogenum species complex</taxon>
    </lineage>
</organism>
<feature type="compositionally biased region" description="Polar residues" evidence="10">
    <location>
        <begin position="416"/>
        <end position="430"/>
    </location>
</feature>
<feature type="compositionally biased region" description="Polar residues" evidence="10">
    <location>
        <begin position="601"/>
        <end position="610"/>
    </location>
</feature>
<feature type="compositionally biased region" description="Pro residues" evidence="10">
    <location>
        <begin position="76"/>
        <end position="86"/>
    </location>
</feature>
<feature type="compositionally biased region" description="Polar residues" evidence="10">
    <location>
        <begin position="1331"/>
        <end position="1347"/>
    </location>
</feature>
<feature type="compositionally biased region" description="Low complexity" evidence="10">
    <location>
        <begin position="1237"/>
        <end position="1246"/>
    </location>
</feature>
<protein>
    <recommendedName>
        <fullName evidence="8">Mitogen-activated protein kinase kinae kinase bck1</fullName>
        <ecNumber evidence="1">2.7.11.24</ecNumber>
    </recommendedName>
</protein>
<dbReference type="PANTHER" id="PTHR48016:SF48">
    <property type="entry name" value="SERINE_THREONINE-PROTEIN KINASE BCK1_SLK1_SSP31"/>
    <property type="match status" value="1"/>
</dbReference>
<evidence type="ECO:0000256" key="5">
    <source>
        <dbReference type="ARBA" id="ARBA00022840"/>
    </source>
</evidence>
<keyword evidence="4 12" id="KW-0418">Kinase</keyword>
<feature type="region of interest" description="Disordered" evidence="10">
    <location>
        <begin position="743"/>
        <end position="829"/>
    </location>
</feature>
<feature type="compositionally biased region" description="Basic and acidic residues" evidence="10">
    <location>
        <begin position="439"/>
        <end position="462"/>
    </location>
</feature>
<feature type="domain" description="Protein kinase" evidence="11">
    <location>
        <begin position="1353"/>
        <end position="1623"/>
    </location>
</feature>
<feature type="binding site" evidence="9">
    <location>
        <position position="1382"/>
    </location>
    <ligand>
        <name>ATP</name>
        <dbReference type="ChEBI" id="CHEBI:30616"/>
    </ligand>
</feature>
<feature type="compositionally biased region" description="Polar residues" evidence="10">
    <location>
        <begin position="500"/>
        <end position="524"/>
    </location>
</feature>
<dbReference type="PROSITE" id="PS00107">
    <property type="entry name" value="PROTEIN_KINASE_ATP"/>
    <property type="match status" value="1"/>
</dbReference>
<dbReference type="GO" id="GO:0005524">
    <property type="term" value="F:ATP binding"/>
    <property type="evidence" value="ECO:0007669"/>
    <property type="project" value="UniProtKB-UniRule"/>
</dbReference>
<name>A0A167XRN5_PENCH</name>
<feature type="compositionally biased region" description="Polar residues" evidence="10">
    <location>
        <begin position="1135"/>
        <end position="1146"/>
    </location>
</feature>
<evidence type="ECO:0000256" key="1">
    <source>
        <dbReference type="ARBA" id="ARBA00012411"/>
    </source>
</evidence>
<keyword evidence="3 9" id="KW-0547">Nucleotide-binding</keyword>
<evidence type="ECO:0000256" key="8">
    <source>
        <dbReference type="ARBA" id="ARBA00068103"/>
    </source>
</evidence>
<dbReference type="InterPro" id="IPR017441">
    <property type="entry name" value="Protein_kinase_ATP_BS"/>
</dbReference>
<feature type="compositionally biased region" description="Polar residues" evidence="10">
    <location>
        <begin position="906"/>
        <end position="915"/>
    </location>
</feature>
<feature type="region of interest" description="Disordered" evidence="10">
    <location>
        <begin position="1317"/>
        <end position="1347"/>
    </location>
</feature>
<feature type="region of interest" description="Disordered" evidence="10">
    <location>
        <begin position="598"/>
        <end position="627"/>
    </location>
</feature>
<dbReference type="CDD" id="cd06629">
    <property type="entry name" value="STKc_Bck1_like"/>
    <property type="match status" value="1"/>
</dbReference>
<feature type="region of interest" description="Disordered" evidence="10">
    <location>
        <begin position="1279"/>
        <end position="1303"/>
    </location>
</feature>
<evidence type="ECO:0000256" key="4">
    <source>
        <dbReference type="ARBA" id="ARBA00022777"/>
    </source>
</evidence>
<feature type="region of interest" description="Disordered" evidence="10">
    <location>
        <begin position="1"/>
        <end position="89"/>
    </location>
</feature>
<evidence type="ECO:0000256" key="3">
    <source>
        <dbReference type="ARBA" id="ARBA00022741"/>
    </source>
</evidence>
<feature type="compositionally biased region" description="Polar residues" evidence="10">
    <location>
        <begin position="1011"/>
        <end position="1020"/>
    </location>
</feature>
<evidence type="ECO:0000259" key="11">
    <source>
        <dbReference type="PROSITE" id="PS50011"/>
    </source>
</evidence>
<dbReference type="EC" id="2.7.11.24" evidence="1"/>